<accession>A0A7W0CCQ7</accession>
<dbReference type="SUPFAM" id="SSF51366">
    <property type="entry name" value="Ribulose-phoshate binding barrel"/>
    <property type="match status" value="1"/>
</dbReference>
<reference evidence="10 11" key="1">
    <citation type="submission" date="2020-07" db="EMBL/GenBank/DDBJ databases">
        <title>Genomic Encyclopedia of Type Strains, Phase IV (KMG-IV): sequencing the most valuable type-strain genomes for metagenomic binning, comparative biology and taxonomic classification.</title>
        <authorList>
            <person name="Goeker M."/>
        </authorList>
    </citation>
    <scope>NUCLEOTIDE SEQUENCE [LARGE SCALE GENOMIC DNA]</scope>
    <source>
        <strain evidence="10 11">DSM 17721</strain>
    </source>
</reference>
<dbReference type="Gene3D" id="3.20.20.70">
    <property type="entry name" value="Aldolase class I"/>
    <property type="match status" value="1"/>
</dbReference>
<dbReference type="InterPro" id="IPR001240">
    <property type="entry name" value="PRAI_dom"/>
</dbReference>
<evidence type="ECO:0000256" key="2">
    <source>
        <dbReference type="ARBA" id="ARBA00004664"/>
    </source>
</evidence>
<evidence type="ECO:0000313" key="10">
    <source>
        <dbReference type="EMBL" id="MBA2883242.1"/>
    </source>
</evidence>
<dbReference type="GO" id="GO:0004640">
    <property type="term" value="F:phosphoribosylanthranilate isomerase activity"/>
    <property type="evidence" value="ECO:0007669"/>
    <property type="project" value="UniProtKB-EC"/>
</dbReference>
<name>A0A7W0CCQ7_9BACT</name>
<proteinExistence type="predicted"/>
<dbReference type="EMBL" id="JACDUS010000021">
    <property type="protein sequence ID" value="MBA2883242.1"/>
    <property type="molecule type" value="Genomic_DNA"/>
</dbReference>
<evidence type="ECO:0000256" key="7">
    <source>
        <dbReference type="ARBA" id="ARBA00023141"/>
    </source>
</evidence>
<evidence type="ECO:0000259" key="9">
    <source>
        <dbReference type="Pfam" id="PF00697"/>
    </source>
</evidence>
<evidence type="ECO:0000256" key="6">
    <source>
        <dbReference type="ARBA" id="ARBA00022822"/>
    </source>
</evidence>
<feature type="domain" description="N-(5'phosphoribosyl) anthranilate isomerase (PRAI)" evidence="9">
    <location>
        <begin position="166"/>
        <end position="213"/>
    </location>
</feature>
<keyword evidence="5" id="KW-0028">Amino-acid biosynthesis</keyword>
<dbReference type="InterPro" id="IPR044643">
    <property type="entry name" value="TrpF_fam"/>
</dbReference>
<sequence>MIIQIYEIQTPREAEAMAALGVDHIGSVLTAADDWKQPQLWQTIQEVAAAGAKSSLIPLFDDMDAISAALDYYQPDMIHFCHTVLDAPEGWEPWCGRLMSMQATVKQRFPQIAVIRSIPVPPPGMGGDLPVLELARHFEPLSDFFLTDTLLLENNALQHQPENGYVGITGSICDWDTAARLAAQSAIPVIAAGGLSPDNVGDAVKAIAPAGVDSCTLTNARDASGRPIRFSKDPEKVARFVAKARKAAAQSGM</sequence>
<evidence type="ECO:0000313" key="11">
    <source>
        <dbReference type="Proteomes" id="UP000525298"/>
    </source>
</evidence>
<evidence type="ECO:0000256" key="5">
    <source>
        <dbReference type="ARBA" id="ARBA00022605"/>
    </source>
</evidence>
<gene>
    <name evidence="10" type="ORF">HNR65_003604</name>
</gene>
<dbReference type="PANTHER" id="PTHR42894:SF1">
    <property type="entry name" value="N-(5'-PHOSPHORIBOSYL)ANTHRANILATE ISOMERASE"/>
    <property type="match status" value="1"/>
</dbReference>
<comment type="pathway">
    <text evidence="2">Amino-acid biosynthesis; L-tryptophan biosynthesis; L-tryptophan from chorismate: step 3/5.</text>
</comment>
<comment type="caution">
    <text evidence="10">The sequence shown here is derived from an EMBL/GenBank/DDBJ whole genome shotgun (WGS) entry which is preliminary data.</text>
</comment>
<protein>
    <recommendedName>
        <fullName evidence="4">N-(5'-phosphoribosyl)anthranilate isomerase</fullName>
        <ecNumber evidence="3">5.3.1.24</ecNumber>
    </recommendedName>
</protein>
<dbReference type="AlphaFoldDB" id="A0A7W0CCQ7"/>
<keyword evidence="8 10" id="KW-0413">Isomerase</keyword>
<dbReference type="RefSeq" id="WP_181552846.1">
    <property type="nucleotide sequence ID" value="NZ_JACDUS010000021.1"/>
</dbReference>
<evidence type="ECO:0000256" key="3">
    <source>
        <dbReference type="ARBA" id="ARBA00012572"/>
    </source>
</evidence>
<dbReference type="EC" id="5.3.1.24" evidence="3"/>
<dbReference type="InterPro" id="IPR013785">
    <property type="entry name" value="Aldolase_TIM"/>
</dbReference>
<dbReference type="GO" id="GO:0000162">
    <property type="term" value="P:L-tryptophan biosynthetic process"/>
    <property type="evidence" value="ECO:0007669"/>
    <property type="project" value="UniProtKB-UniPathway"/>
</dbReference>
<dbReference type="PANTHER" id="PTHR42894">
    <property type="entry name" value="N-(5'-PHOSPHORIBOSYL)ANTHRANILATE ISOMERASE"/>
    <property type="match status" value="1"/>
</dbReference>
<organism evidence="10 11">
    <name type="scientific">Desulfosalsimonas propionicica</name>
    <dbReference type="NCBI Taxonomy" id="332175"/>
    <lineage>
        <taxon>Bacteria</taxon>
        <taxon>Pseudomonadati</taxon>
        <taxon>Thermodesulfobacteriota</taxon>
        <taxon>Desulfobacteria</taxon>
        <taxon>Desulfobacterales</taxon>
        <taxon>Desulfosalsimonadaceae</taxon>
        <taxon>Desulfosalsimonas</taxon>
    </lineage>
</organism>
<keyword evidence="6" id="KW-0822">Tryptophan biosynthesis</keyword>
<comment type="catalytic activity">
    <reaction evidence="1">
        <text>N-(5-phospho-beta-D-ribosyl)anthranilate = 1-(2-carboxyphenylamino)-1-deoxy-D-ribulose 5-phosphate</text>
        <dbReference type="Rhea" id="RHEA:21540"/>
        <dbReference type="ChEBI" id="CHEBI:18277"/>
        <dbReference type="ChEBI" id="CHEBI:58613"/>
        <dbReference type="EC" id="5.3.1.24"/>
    </reaction>
</comment>
<dbReference type="Pfam" id="PF00697">
    <property type="entry name" value="PRAI"/>
    <property type="match status" value="1"/>
</dbReference>
<dbReference type="InterPro" id="IPR011060">
    <property type="entry name" value="RibuloseP-bd_barrel"/>
</dbReference>
<dbReference type="Proteomes" id="UP000525298">
    <property type="component" value="Unassembled WGS sequence"/>
</dbReference>
<dbReference type="UniPathway" id="UPA00035">
    <property type="reaction ID" value="UER00042"/>
</dbReference>
<evidence type="ECO:0000256" key="4">
    <source>
        <dbReference type="ARBA" id="ARBA00022272"/>
    </source>
</evidence>
<keyword evidence="7" id="KW-0057">Aromatic amino acid biosynthesis</keyword>
<evidence type="ECO:0000256" key="8">
    <source>
        <dbReference type="ARBA" id="ARBA00023235"/>
    </source>
</evidence>
<evidence type="ECO:0000256" key="1">
    <source>
        <dbReference type="ARBA" id="ARBA00001164"/>
    </source>
</evidence>
<keyword evidence="11" id="KW-1185">Reference proteome</keyword>